<dbReference type="InterPro" id="IPR045499">
    <property type="entry name" value="DUF6492"/>
</dbReference>
<organism evidence="1">
    <name type="scientific">viral metagenome</name>
    <dbReference type="NCBI Taxonomy" id="1070528"/>
    <lineage>
        <taxon>unclassified sequences</taxon>
        <taxon>metagenomes</taxon>
        <taxon>organismal metagenomes</taxon>
    </lineage>
</organism>
<sequence length="306" mass="36636">MYDDNNVVDFVIPLHRYHNMVRTVIEAVYTFYNPRNIYIITPLQYIDEINTMSSNWNKNTIIALPEETFFMKNYGLNIDDIKQLFNNIIDERSREFGWWYQQLIKLGAQKQIQGLSDPFVVWDSDLVPIIKWDIYPTNDNPKYRFALLQEQARSEWNIEQYKNSLNALAGIKMIVPDEGTFVPHHFVFHHNIINDLIGYIELYECKLTEKPTWIHSIMSLSHTYFRFSEYITIASFMDKFYPDLLQYHKFSAFGKYGYRIRESKYFVKEVEENCKIDSSGLSYIEFCNFVKKKYDNLPSYLQIEHI</sequence>
<dbReference type="Pfam" id="PF20102">
    <property type="entry name" value="DUF6492"/>
    <property type="match status" value="1"/>
</dbReference>
<dbReference type="AlphaFoldDB" id="A0A6C0DLQ5"/>
<proteinExistence type="predicted"/>
<dbReference type="EMBL" id="MN739632">
    <property type="protein sequence ID" value="QHT17184.1"/>
    <property type="molecule type" value="Genomic_DNA"/>
</dbReference>
<name>A0A6C0DLQ5_9ZZZZ</name>
<evidence type="ECO:0000313" key="1">
    <source>
        <dbReference type="EMBL" id="QHT17184.1"/>
    </source>
</evidence>
<accession>A0A6C0DLQ5</accession>
<reference evidence="1" key="1">
    <citation type="journal article" date="2020" name="Nature">
        <title>Giant virus diversity and host interactions through global metagenomics.</title>
        <authorList>
            <person name="Schulz F."/>
            <person name="Roux S."/>
            <person name="Paez-Espino D."/>
            <person name="Jungbluth S."/>
            <person name="Walsh D.A."/>
            <person name="Denef V.J."/>
            <person name="McMahon K.D."/>
            <person name="Konstantinidis K.T."/>
            <person name="Eloe-Fadrosh E.A."/>
            <person name="Kyrpides N.C."/>
            <person name="Woyke T."/>
        </authorList>
    </citation>
    <scope>NUCLEOTIDE SEQUENCE</scope>
    <source>
        <strain evidence="1">GVMAG-M-3300023174-24</strain>
    </source>
</reference>
<protein>
    <submittedName>
        <fullName evidence="1">Uncharacterized protein</fullName>
    </submittedName>
</protein>